<evidence type="ECO:0000256" key="1">
    <source>
        <dbReference type="SAM" id="SignalP"/>
    </source>
</evidence>
<accession>A0A1I1R3L0</accession>
<name>A0A1I1R3L0_9FLAO</name>
<dbReference type="STRING" id="870482.SAMN04487987_107101"/>
<dbReference type="RefSeq" id="WP_092852262.1">
    <property type="nucleotide sequence ID" value="NZ_FOMI01000007.1"/>
</dbReference>
<dbReference type="EMBL" id="FOMI01000007">
    <property type="protein sequence ID" value="SFD24860.1"/>
    <property type="molecule type" value="Genomic_DNA"/>
</dbReference>
<evidence type="ECO:0000313" key="3">
    <source>
        <dbReference type="Proteomes" id="UP000199439"/>
    </source>
</evidence>
<dbReference type="Proteomes" id="UP000199439">
    <property type="component" value="Unassembled WGS sequence"/>
</dbReference>
<protein>
    <recommendedName>
        <fullName evidence="4">Cell wall anchor protein</fullName>
    </recommendedName>
</protein>
<feature type="chain" id="PRO_5011509586" description="Cell wall anchor protein" evidence="1">
    <location>
        <begin position="20"/>
        <end position="477"/>
    </location>
</feature>
<organism evidence="2 3">
    <name type="scientific">Algibacter pectinivorans</name>
    <dbReference type="NCBI Taxonomy" id="870482"/>
    <lineage>
        <taxon>Bacteria</taxon>
        <taxon>Pseudomonadati</taxon>
        <taxon>Bacteroidota</taxon>
        <taxon>Flavobacteriia</taxon>
        <taxon>Flavobacteriales</taxon>
        <taxon>Flavobacteriaceae</taxon>
        <taxon>Algibacter</taxon>
    </lineage>
</organism>
<reference evidence="3" key="1">
    <citation type="submission" date="2016-10" db="EMBL/GenBank/DDBJ databases">
        <authorList>
            <person name="Varghese N."/>
            <person name="Submissions S."/>
        </authorList>
    </citation>
    <scope>NUCLEOTIDE SEQUENCE [LARGE SCALE GENOMIC DNA]</scope>
    <source>
        <strain evidence="3">DSM 25730</strain>
    </source>
</reference>
<keyword evidence="3" id="KW-1185">Reference proteome</keyword>
<proteinExistence type="predicted"/>
<gene>
    <name evidence="2" type="ORF">SAMN04487987_107101</name>
</gene>
<evidence type="ECO:0000313" key="2">
    <source>
        <dbReference type="EMBL" id="SFD24860.1"/>
    </source>
</evidence>
<feature type="signal peptide" evidence="1">
    <location>
        <begin position="1"/>
        <end position="19"/>
    </location>
</feature>
<evidence type="ECO:0008006" key="4">
    <source>
        <dbReference type="Google" id="ProtNLM"/>
    </source>
</evidence>
<keyword evidence="1" id="KW-0732">Signal</keyword>
<sequence length="477" mass="50789">MRFYPLIFIFITIQTIASAQVGIGTTAPHESSALDITSDSQGFLAPRMITSDRIAISNPAEGLLVFDTEEDAFYYYDNSAWVKLEGSVTRDNYKLVKSEADLADELAAGGGLEYLLDENFLYEINGTIALNAPINLNGAYVIGEDTNEDILLKSGGTLFQGVSGGSIRGLTISVTGGAVFDITGSFSETLIVRDCVIANSASVGTLSSLNLIFLSIVQFVNNADGITYTDSNEVLINSSGWDSSNGGVYETFIGDFDVISRQGGFSEVTTATAGMDVLGVTSVAGGASIRNVSFLGGGNYINGTSPYTGYDFTNDWDVNSPGIAVETDGVASGNFYYNGNLTTGFTQSITNGTAVEIQGNGTFEANSLFRFIVDSGDNNRLYYDGLKPREFQINASLSIRVTGAAGNFYAFVIAKNGVVITESNSIVYIDNDTQIQNVSINANIDLANGDYIEVFTQRLTGTGTDSLIVFSENLSIK</sequence>
<dbReference type="OrthoDB" id="581140at2"/>
<dbReference type="AlphaFoldDB" id="A0A1I1R3L0"/>